<dbReference type="PANTHER" id="PTHR24321:SF8">
    <property type="entry name" value="ESTRADIOL 17-BETA-DEHYDROGENASE 8-RELATED"/>
    <property type="match status" value="1"/>
</dbReference>
<comment type="similarity">
    <text evidence="1">Belongs to the short-chain dehydrogenases/reductases (SDR) family.</text>
</comment>
<dbReference type="InterPro" id="IPR036291">
    <property type="entry name" value="NAD(P)-bd_dom_sf"/>
</dbReference>
<dbReference type="Proteomes" id="UP000596063">
    <property type="component" value="Chromosome"/>
</dbReference>
<evidence type="ECO:0000313" key="4">
    <source>
        <dbReference type="Proteomes" id="UP000596063"/>
    </source>
</evidence>
<dbReference type="Gene3D" id="3.40.50.720">
    <property type="entry name" value="NAD(P)-binding Rossmann-like Domain"/>
    <property type="match status" value="1"/>
</dbReference>
<dbReference type="PRINTS" id="PR00081">
    <property type="entry name" value="GDHRDH"/>
</dbReference>
<organism evidence="3 4">
    <name type="scientific">Spongiibacter nanhainus</name>
    <dbReference type="NCBI Taxonomy" id="2794344"/>
    <lineage>
        <taxon>Bacteria</taxon>
        <taxon>Pseudomonadati</taxon>
        <taxon>Pseudomonadota</taxon>
        <taxon>Gammaproteobacteria</taxon>
        <taxon>Cellvibrionales</taxon>
        <taxon>Spongiibacteraceae</taxon>
        <taxon>Spongiibacter</taxon>
    </lineage>
</organism>
<dbReference type="PRINTS" id="PR00080">
    <property type="entry name" value="SDRFAMILY"/>
</dbReference>
<proteinExistence type="inferred from homology"/>
<sequence length="262" mass="27586">MSRLKNKIAIITGAAQGMGAATARRFIEEGATVVIADILDDKGESLAASLGERAHYQHCDVRREADWQAIVSYAESLGGLNVLVNNAGILHVGAIADTDGEAYMKVVSINQLGCYLGIRAAMPAMKKAGGGSIINISSIDGLQAKNGLSAYVSTKWALRGLSKSAAIELGPYNIRVNTVHPGGIFTAMHNVDQQEGGSHSAPSDADNAFYSHHPLPRVGLPEEVANMSLFLASDESSYSTGSEFIVDGGWNAGMRLDLLPTS</sequence>
<dbReference type="PROSITE" id="PS00061">
    <property type="entry name" value="ADH_SHORT"/>
    <property type="match status" value="1"/>
</dbReference>
<dbReference type="RefSeq" id="WP_198571306.1">
    <property type="nucleotide sequence ID" value="NZ_CP066167.1"/>
</dbReference>
<name>A0A7T4URS4_9GAMM</name>
<dbReference type="Pfam" id="PF13561">
    <property type="entry name" value="adh_short_C2"/>
    <property type="match status" value="1"/>
</dbReference>
<dbReference type="SUPFAM" id="SSF51735">
    <property type="entry name" value="NAD(P)-binding Rossmann-fold domains"/>
    <property type="match status" value="1"/>
</dbReference>
<dbReference type="InterPro" id="IPR020904">
    <property type="entry name" value="Sc_DH/Rdtase_CS"/>
</dbReference>
<reference evidence="3 4" key="1">
    <citation type="submission" date="2020-12" db="EMBL/GenBank/DDBJ databases">
        <authorList>
            <person name="Shan Y."/>
        </authorList>
    </citation>
    <scope>NUCLEOTIDE SEQUENCE [LARGE SCALE GENOMIC DNA]</scope>
    <source>
        <strain evidence="4">csc3.9</strain>
    </source>
</reference>
<dbReference type="InterPro" id="IPR002347">
    <property type="entry name" value="SDR_fam"/>
</dbReference>
<protein>
    <submittedName>
        <fullName evidence="3">Glucose 1-dehydrogenase</fullName>
        <ecNumber evidence="3">1.1.1.47</ecNumber>
    </submittedName>
</protein>
<dbReference type="EC" id="1.1.1.47" evidence="3"/>
<dbReference type="EMBL" id="CP066167">
    <property type="protein sequence ID" value="QQD19822.1"/>
    <property type="molecule type" value="Genomic_DNA"/>
</dbReference>
<dbReference type="GO" id="GO:0047936">
    <property type="term" value="F:glucose 1-dehydrogenase [NAD(P)+] activity"/>
    <property type="evidence" value="ECO:0007669"/>
    <property type="project" value="UniProtKB-EC"/>
</dbReference>
<dbReference type="NCBIfam" id="NF005559">
    <property type="entry name" value="PRK07231.1"/>
    <property type="match status" value="1"/>
</dbReference>
<dbReference type="AlphaFoldDB" id="A0A7T4URS4"/>
<evidence type="ECO:0000313" key="3">
    <source>
        <dbReference type="EMBL" id="QQD19822.1"/>
    </source>
</evidence>
<keyword evidence="2 3" id="KW-0560">Oxidoreductase</keyword>
<accession>A0A7T4URS4</accession>
<dbReference type="PANTHER" id="PTHR24321">
    <property type="entry name" value="DEHYDROGENASES, SHORT CHAIN"/>
    <property type="match status" value="1"/>
</dbReference>
<evidence type="ECO:0000256" key="2">
    <source>
        <dbReference type="ARBA" id="ARBA00023002"/>
    </source>
</evidence>
<dbReference type="KEGG" id="snan:I6N98_08295"/>
<evidence type="ECO:0000256" key="1">
    <source>
        <dbReference type="ARBA" id="ARBA00006484"/>
    </source>
</evidence>
<keyword evidence="4" id="KW-1185">Reference proteome</keyword>
<dbReference type="FunFam" id="3.40.50.720:FF:000084">
    <property type="entry name" value="Short-chain dehydrogenase reductase"/>
    <property type="match status" value="1"/>
</dbReference>
<gene>
    <name evidence="3" type="ORF">I6N98_08295</name>
</gene>